<dbReference type="InterPro" id="IPR007109">
    <property type="entry name" value="Brix"/>
</dbReference>
<dbReference type="PROSITE" id="PS50833">
    <property type="entry name" value="BRIX"/>
    <property type="match status" value="1"/>
</dbReference>
<keyword evidence="3" id="KW-0698">rRNA processing</keyword>
<evidence type="ECO:0000256" key="1">
    <source>
        <dbReference type="ARBA" id="ARBA00004604"/>
    </source>
</evidence>
<keyword evidence="11" id="KW-1185">Reference proteome</keyword>
<dbReference type="SMART" id="SM00879">
    <property type="entry name" value="Brix"/>
    <property type="match status" value="1"/>
</dbReference>
<comment type="caution">
    <text evidence="10">The sequence shown here is derived from an EMBL/GenBank/DDBJ whole genome shotgun (WGS) entry which is preliminary data.</text>
</comment>
<dbReference type="PANTHER" id="PTHR22734:SF3">
    <property type="entry name" value="RIBOSOME PRODUCTION FACTOR 1"/>
    <property type="match status" value="1"/>
</dbReference>
<dbReference type="GO" id="GO:0005730">
    <property type="term" value="C:nucleolus"/>
    <property type="evidence" value="ECO:0007669"/>
    <property type="project" value="UniProtKB-SubCell"/>
</dbReference>
<dbReference type="AlphaFoldDB" id="A0AAD4ULI3"/>
<dbReference type="FunFam" id="3.40.50.10480:FF:000002">
    <property type="entry name" value="Ribosome production factor 1"/>
    <property type="match status" value="1"/>
</dbReference>
<feature type="region of interest" description="Disordered" evidence="8">
    <location>
        <begin position="1"/>
        <end position="105"/>
    </location>
</feature>
<dbReference type="Gene3D" id="3.40.50.10480">
    <property type="entry name" value="Probable brix-domain ribosomal biogenesis protein"/>
    <property type="match status" value="1"/>
</dbReference>
<feature type="region of interest" description="Disordered" evidence="8">
    <location>
        <begin position="411"/>
        <end position="451"/>
    </location>
</feature>
<evidence type="ECO:0000256" key="6">
    <source>
        <dbReference type="ARBA" id="ARBA00042600"/>
    </source>
</evidence>
<dbReference type="InterPro" id="IPR031478">
    <property type="entry name" value="SPATA1_C"/>
</dbReference>
<reference evidence="10" key="1">
    <citation type="submission" date="2022-03" db="EMBL/GenBank/DDBJ databases">
        <title>Genomic analyses of argali, domestic sheep and their hybrids provide insights into chromosomal evolution, heterosis and genetic basis of agronomic traits.</title>
        <authorList>
            <person name="Li M."/>
        </authorList>
    </citation>
    <scope>NUCLEOTIDE SEQUENCE</scope>
    <source>
        <strain evidence="10">CAU-MHL-2022a</strain>
        <tissue evidence="10">Skin</tissue>
    </source>
</reference>
<dbReference type="PANTHER" id="PTHR22734">
    <property type="entry name" value="U3 SMALL NUCLEOLAR RIBONUCLEOPROTEIN PROTEIN IMP4"/>
    <property type="match status" value="1"/>
</dbReference>
<sequence length="622" mass="70701">MAKAGDKSGGSGKKGLKRKAATEEAQEAAVGEDGTTESGVQPPKTAAFPPGFSISEIKNKQRRHLMFTRWKQQQRKEKLAAKKKLKKEREALGDKAPPKPVPKTIDNQRVYDETIVDPNDEEVAYDEATDEFASYFNRQTSPKILITTSDRPHGRTVRLCEQLSTVIPNSHVYYRRGLALKKIIPQCISRDFTDLIVINEDRKIPNGLILSHLPSGPTAHFKMSSVRLRKEIKRRGKDPTEHIPEIILNNFTTRLGHSIGRMFASLFPHNPQFIGRQVATFHNQRDYIFFRFHRYIFKSEKKVGIQELGPRFTLKLRSLQKGTFDSKYGEYEWVHKALQPELYLLPIMDHLGNIYSASAAVSLDEQQTNNGVAEPDGIIHRPLSITPSKEEPGTDPSFLENALKELLDKNQEEASAGGKSTPNENQFGNNQTGNPELPGSQEDSDNDYFSDSKSQFLWKNEDDRANIIRREDNQLGKTEYIPIPDLIDFPSLPCQPALSPGITDIPLSQIETCGVWKKRCFETKKVTASLEEVLTKLREDLELYYKKLLMQLEVREIKMRPKNLANITDSKNYLIIQITEVQHAIDQLKRKLDTDKMKLIIEIKGKGSKGCLKIVTLTKKHE</sequence>
<protein>
    <recommendedName>
        <fullName evidence="5">Ribosome production factor 1</fullName>
    </recommendedName>
    <alternativeName>
        <fullName evidence="7">Brix domain-containing protein 5</fullName>
    </alternativeName>
    <alternativeName>
        <fullName evidence="6">Ribosome biogenesis protein RPF1</fullName>
    </alternativeName>
</protein>
<dbReference type="Proteomes" id="UP001214576">
    <property type="component" value="Unassembled WGS sequence"/>
</dbReference>
<evidence type="ECO:0000256" key="2">
    <source>
        <dbReference type="ARBA" id="ARBA00022517"/>
    </source>
</evidence>
<proteinExistence type="predicted"/>
<evidence type="ECO:0000313" key="11">
    <source>
        <dbReference type="Proteomes" id="UP001214576"/>
    </source>
</evidence>
<evidence type="ECO:0000256" key="7">
    <source>
        <dbReference type="ARBA" id="ARBA00043178"/>
    </source>
</evidence>
<comment type="function">
    <text evidence="4">May be required for ribosome biogenesis.</text>
</comment>
<dbReference type="Pfam" id="PF04427">
    <property type="entry name" value="Brix"/>
    <property type="match status" value="1"/>
</dbReference>
<evidence type="ECO:0000313" key="10">
    <source>
        <dbReference type="EMBL" id="KAI4549378.1"/>
    </source>
</evidence>
<evidence type="ECO:0000256" key="5">
    <source>
        <dbReference type="ARBA" id="ARBA00040221"/>
    </source>
</evidence>
<dbReference type="SUPFAM" id="SSF52954">
    <property type="entry name" value="Class II aaRS ABD-related"/>
    <property type="match status" value="1"/>
</dbReference>
<evidence type="ECO:0000256" key="3">
    <source>
        <dbReference type="ARBA" id="ARBA00022552"/>
    </source>
</evidence>
<evidence type="ECO:0000259" key="9">
    <source>
        <dbReference type="PROSITE" id="PS50833"/>
    </source>
</evidence>
<dbReference type="GO" id="GO:0042134">
    <property type="term" value="F:rRNA primary transcript binding"/>
    <property type="evidence" value="ECO:0007669"/>
    <property type="project" value="InterPro"/>
</dbReference>
<dbReference type="InterPro" id="IPR044281">
    <property type="entry name" value="IMP4/RPF1"/>
</dbReference>
<dbReference type="Pfam" id="PF15743">
    <property type="entry name" value="SPATA1_C"/>
    <property type="match status" value="1"/>
</dbReference>
<name>A0AAD4ULI3_OVIAM</name>
<accession>A0AAD4ULI3</accession>
<comment type="subcellular location">
    <subcellularLocation>
        <location evidence="1">Nucleus</location>
        <location evidence="1">Nucleolus</location>
    </subcellularLocation>
</comment>
<dbReference type="GO" id="GO:0000460">
    <property type="term" value="P:maturation of 5.8S rRNA"/>
    <property type="evidence" value="ECO:0007669"/>
    <property type="project" value="TreeGrafter"/>
</dbReference>
<evidence type="ECO:0000256" key="4">
    <source>
        <dbReference type="ARBA" id="ARBA00037314"/>
    </source>
</evidence>
<dbReference type="GO" id="GO:0000470">
    <property type="term" value="P:maturation of LSU-rRNA"/>
    <property type="evidence" value="ECO:0007669"/>
    <property type="project" value="TreeGrafter"/>
</dbReference>
<feature type="region of interest" description="Disordered" evidence="8">
    <location>
        <begin position="366"/>
        <end position="397"/>
    </location>
</feature>
<keyword evidence="2" id="KW-0690">Ribosome biogenesis</keyword>
<dbReference type="GO" id="GO:0030687">
    <property type="term" value="C:preribosome, large subunit precursor"/>
    <property type="evidence" value="ECO:0007669"/>
    <property type="project" value="TreeGrafter"/>
</dbReference>
<feature type="domain" description="Brix" evidence="9">
    <location>
        <begin position="142"/>
        <end position="325"/>
    </location>
</feature>
<gene>
    <name evidence="10" type="ORF">MG293_001708</name>
</gene>
<feature type="compositionally biased region" description="Basic and acidic residues" evidence="8">
    <location>
        <begin position="87"/>
        <end position="97"/>
    </location>
</feature>
<dbReference type="EMBL" id="JAKZEL010000001">
    <property type="protein sequence ID" value="KAI4549378.1"/>
    <property type="molecule type" value="Genomic_DNA"/>
</dbReference>
<organism evidence="10 11">
    <name type="scientific">Ovis ammon polii</name>
    <dbReference type="NCBI Taxonomy" id="230172"/>
    <lineage>
        <taxon>Eukaryota</taxon>
        <taxon>Metazoa</taxon>
        <taxon>Chordata</taxon>
        <taxon>Craniata</taxon>
        <taxon>Vertebrata</taxon>
        <taxon>Euteleostomi</taxon>
        <taxon>Mammalia</taxon>
        <taxon>Eutheria</taxon>
        <taxon>Laurasiatheria</taxon>
        <taxon>Artiodactyla</taxon>
        <taxon>Ruminantia</taxon>
        <taxon>Pecora</taxon>
        <taxon>Bovidae</taxon>
        <taxon>Caprinae</taxon>
        <taxon>Ovis</taxon>
    </lineage>
</organism>
<evidence type="ECO:0000256" key="8">
    <source>
        <dbReference type="SAM" id="MobiDB-lite"/>
    </source>
</evidence>
<feature type="compositionally biased region" description="Polar residues" evidence="8">
    <location>
        <begin position="418"/>
        <end position="434"/>
    </location>
</feature>